<comment type="caution">
    <text evidence="3">The sequence shown here is derived from an EMBL/GenBank/DDBJ whole genome shotgun (WGS) entry which is preliminary data.</text>
</comment>
<reference evidence="3 4" key="1">
    <citation type="journal article" date="2024" name="Plant J.">
        <title>Genome sequences and population genomics reveal climatic adaptation and genomic divergence between two closely related sweetgum species.</title>
        <authorList>
            <person name="Xu W.Q."/>
            <person name="Ren C.Q."/>
            <person name="Zhang X.Y."/>
            <person name="Comes H.P."/>
            <person name="Liu X.H."/>
            <person name="Li Y.G."/>
            <person name="Kettle C.J."/>
            <person name="Jalonen R."/>
            <person name="Gaisberger H."/>
            <person name="Ma Y.Z."/>
            <person name="Qiu Y.X."/>
        </authorList>
    </citation>
    <scope>NUCLEOTIDE SEQUENCE [LARGE SCALE GENOMIC DNA]</scope>
    <source>
        <strain evidence="3">Hangzhou</strain>
    </source>
</reference>
<gene>
    <name evidence="3" type="ORF">L1049_002486</name>
</gene>
<dbReference type="InterPro" id="IPR036312">
    <property type="entry name" value="Bifun_inhib/LTP/seed_sf"/>
</dbReference>
<dbReference type="PANTHER" id="PTHR33286">
    <property type="entry name" value="BIFUNCTIONAL INHIBITOR/LIPID-TRANSFER PROTEIN/SEED STORAGE 2S ALBUMIN SUPERFAMILY PROTEIN"/>
    <property type="match status" value="1"/>
</dbReference>
<feature type="domain" description="Bifunctional inhibitor/plant lipid transfer protein/seed storage helical" evidence="2">
    <location>
        <begin position="30"/>
        <end position="111"/>
    </location>
</feature>
<keyword evidence="4" id="KW-1185">Reference proteome</keyword>
<dbReference type="AlphaFoldDB" id="A0AAP0R9B3"/>
<proteinExistence type="predicted"/>
<dbReference type="Proteomes" id="UP001415857">
    <property type="component" value="Unassembled WGS sequence"/>
</dbReference>
<name>A0AAP0R9B3_LIQFO</name>
<evidence type="ECO:0000256" key="1">
    <source>
        <dbReference type="SAM" id="SignalP"/>
    </source>
</evidence>
<sequence length="171" mass="18709">MEGMRGSSSSRGLMLLLGFTVLMGVCRVRMVNGVEVSPSQCTEERRLAINACKPVVYGQPASSACCERVRVSHFECACPAVTPKLAALIDVNRAIKLLQDCGRRVPRHFKCGSKTFFLSDTYSTIYFGHDLINYVSCRSLFSMTVHLHLLLLVRSCFSASLYAFGLAAGSA</sequence>
<evidence type="ECO:0000313" key="3">
    <source>
        <dbReference type="EMBL" id="KAK9272116.1"/>
    </source>
</evidence>
<organism evidence="3 4">
    <name type="scientific">Liquidambar formosana</name>
    <name type="common">Formosan gum</name>
    <dbReference type="NCBI Taxonomy" id="63359"/>
    <lineage>
        <taxon>Eukaryota</taxon>
        <taxon>Viridiplantae</taxon>
        <taxon>Streptophyta</taxon>
        <taxon>Embryophyta</taxon>
        <taxon>Tracheophyta</taxon>
        <taxon>Spermatophyta</taxon>
        <taxon>Magnoliopsida</taxon>
        <taxon>eudicotyledons</taxon>
        <taxon>Gunneridae</taxon>
        <taxon>Pentapetalae</taxon>
        <taxon>Saxifragales</taxon>
        <taxon>Altingiaceae</taxon>
        <taxon>Liquidambar</taxon>
    </lineage>
</organism>
<feature type="signal peptide" evidence="1">
    <location>
        <begin position="1"/>
        <end position="33"/>
    </location>
</feature>
<dbReference type="EMBL" id="JBBPBK010000013">
    <property type="protein sequence ID" value="KAK9272116.1"/>
    <property type="molecule type" value="Genomic_DNA"/>
</dbReference>
<evidence type="ECO:0000259" key="2">
    <source>
        <dbReference type="Pfam" id="PF14368"/>
    </source>
</evidence>
<dbReference type="PANTHER" id="PTHR33286:SF28">
    <property type="entry name" value="BIFUNCTIONAL INHIBITOR_PLANT LIPID TRANSFER PROTEIN_SEED STORAGE HELICAL DOMAIN-CONTAINING PROTEIN"/>
    <property type="match status" value="1"/>
</dbReference>
<dbReference type="Gene3D" id="1.10.110.10">
    <property type="entry name" value="Plant lipid-transfer and hydrophobic proteins"/>
    <property type="match status" value="1"/>
</dbReference>
<feature type="chain" id="PRO_5043042952" description="Bifunctional inhibitor/plant lipid transfer protein/seed storage helical domain-containing protein" evidence="1">
    <location>
        <begin position="34"/>
        <end position="171"/>
    </location>
</feature>
<accession>A0AAP0R9B3</accession>
<dbReference type="SUPFAM" id="SSF47699">
    <property type="entry name" value="Bifunctional inhibitor/lipid-transfer protein/seed storage 2S albumin"/>
    <property type="match status" value="1"/>
</dbReference>
<dbReference type="Pfam" id="PF14368">
    <property type="entry name" value="LTP_2"/>
    <property type="match status" value="1"/>
</dbReference>
<protein>
    <recommendedName>
        <fullName evidence="2">Bifunctional inhibitor/plant lipid transfer protein/seed storage helical domain-containing protein</fullName>
    </recommendedName>
</protein>
<evidence type="ECO:0000313" key="4">
    <source>
        <dbReference type="Proteomes" id="UP001415857"/>
    </source>
</evidence>
<keyword evidence="1" id="KW-0732">Signal</keyword>
<dbReference type="InterPro" id="IPR016140">
    <property type="entry name" value="Bifunc_inhib/LTP/seed_store"/>
</dbReference>